<protein>
    <submittedName>
        <fullName evidence="1">Uncharacterized protein</fullName>
    </submittedName>
</protein>
<sequence length="94" mass="11259">MCNPLDPEIVDKIEEDKFLEEYKRLCRTHKKTIAFCMICESIRVNDLEEGSFKGNVFEVCKCKRWKHTWEGVEKRQKKVNDFNKLSDYPEGVKR</sequence>
<accession>A0A0F9LHM2</accession>
<dbReference type="AlphaFoldDB" id="A0A0F9LHM2"/>
<gene>
    <name evidence="1" type="ORF">LCGC14_1198400</name>
</gene>
<reference evidence="1" key="1">
    <citation type="journal article" date="2015" name="Nature">
        <title>Complex archaea that bridge the gap between prokaryotes and eukaryotes.</title>
        <authorList>
            <person name="Spang A."/>
            <person name="Saw J.H."/>
            <person name="Jorgensen S.L."/>
            <person name="Zaremba-Niedzwiedzka K."/>
            <person name="Martijn J."/>
            <person name="Lind A.E."/>
            <person name="van Eijk R."/>
            <person name="Schleper C."/>
            <person name="Guy L."/>
            <person name="Ettema T.J."/>
        </authorList>
    </citation>
    <scope>NUCLEOTIDE SEQUENCE</scope>
</reference>
<name>A0A0F9LHM2_9ZZZZ</name>
<organism evidence="1">
    <name type="scientific">marine sediment metagenome</name>
    <dbReference type="NCBI Taxonomy" id="412755"/>
    <lineage>
        <taxon>unclassified sequences</taxon>
        <taxon>metagenomes</taxon>
        <taxon>ecological metagenomes</taxon>
    </lineage>
</organism>
<dbReference type="EMBL" id="LAZR01006141">
    <property type="protein sequence ID" value="KKM94419.1"/>
    <property type="molecule type" value="Genomic_DNA"/>
</dbReference>
<evidence type="ECO:0000313" key="1">
    <source>
        <dbReference type="EMBL" id="KKM94419.1"/>
    </source>
</evidence>
<comment type="caution">
    <text evidence="1">The sequence shown here is derived from an EMBL/GenBank/DDBJ whole genome shotgun (WGS) entry which is preliminary data.</text>
</comment>
<proteinExistence type="predicted"/>